<dbReference type="Pfam" id="PF00069">
    <property type="entry name" value="Pkinase"/>
    <property type="match status" value="2"/>
</dbReference>
<accession>A0AAN8EJD2</accession>
<dbReference type="Gene3D" id="1.10.510.10">
    <property type="entry name" value="Transferase(Phosphotransferase) domain 1"/>
    <property type="match status" value="1"/>
</dbReference>
<dbReference type="GO" id="GO:0005524">
    <property type="term" value="F:ATP binding"/>
    <property type="evidence" value="ECO:0007669"/>
    <property type="project" value="UniProtKB-UniRule"/>
</dbReference>
<dbReference type="InterPro" id="IPR017441">
    <property type="entry name" value="Protein_kinase_ATP_BS"/>
</dbReference>
<evidence type="ECO:0000256" key="2">
    <source>
        <dbReference type="ARBA" id="ARBA00022527"/>
    </source>
</evidence>
<dbReference type="PANTHER" id="PTHR47634">
    <property type="entry name" value="PROTEIN KINASE DOMAIN-CONTAINING PROTEIN-RELATED"/>
    <property type="match status" value="1"/>
</dbReference>
<dbReference type="GO" id="GO:0050684">
    <property type="term" value="P:regulation of mRNA processing"/>
    <property type="evidence" value="ECO:0007669"/>
    <property type="project" value="TreeGrafter"/>
</dbReference>
<keyword evidence="3" id="KW-0808">Transferase</keyword>
<sequence length="579" mass="66399">MDDDSMEYPRKYCPGPDWCEDNELYDIGGLHPVVIGDSFRDGQYSVVHKLGYGGFSTVWLARDHRAERYVALKILSAAGSRCVNEIAIQRYIRALGMSFDDLSITKIIDRFSFRGPNGRHTCLVLEVAGPSLNFLDKHSLKLRPDSVRDLAAQVAGVVRKLHTNDIAIGDLSTDNILLKVKNLSSWSEEEIYQRFGEPEASEACPTREGESLSSHAPRYQYDHIHFGWCDLDVLEPNVTVADMNEAVYTGSNPALHSQAESSAANRVYAAPEWWFGVNQKHTKASDIFALACIFFELRTASPLLPAYAMTDGAEVIQLLLGEAPQEWKDLQNDRDEDQQVELLSHEECGSESLDIKLAAVGKWEPWHYMTPEQRKQHFFDTYDEEERNDPDKDINIERDSSTRPPPARLSDEEHHDLKDLLSRMLTYLPEERITIEEVLQHPWLNKRYDDLDDQTAPWICRYDRGFRYYNATEWYRAYVLNVDPDSGDKAENGGIWRLDEENPKFENGTFNWDVFYDSAEDIWYDAVESQEFESDAPEPEEADEEEEDPQESEEVMTDSDEEEFSVTKLLGLPVDSDDE</sequence>
<protein>
    <recommendedName>
        <fullName evidence="1">non-specific serine/threonine protein kinase</fullName>
        <ecNumber evidence="1">2.7.11.1</ecNumber>
    </recommendedName>
</protein>
<feature type="compositionally biased region" description="Basic and acidic residues" evidence="10">
    <location>
        <begin position="389"/>
        <end position="401"/>
    </location>
</feature>
<keyword evidence="5" id="KW-0418">Kinase</keyword>
<dbReference type="PROSITE" id="PS50011">
    <property type="entry name" value="PROTEIN_KINASE_DOM"/>
    <property type="match status" value="1"/>
</dbReference>
<dbReference type="GO" id="GO:0004674">
    <property type="term" value="F:protein serine/threonine kinase activity"/>
    <property type="evidence" value="ECO:0007669"/>
    <property type="project" value="UniProtKB-KW"/>
</dbReference>
<comment type="catalytic activity">
    <reaction evidence="8">
        <text>L-seryl-[protein] + ATP = O-phospho-L-seryl-[protein] + ADP + H(+)</text>
        <dbReference type="Rhea" id="RHEA:17989"/>
        <dbReference type="Rhea" id="RHEA-COMP:9863"/>
        <dbReference type="Rhea" id="RHEA-COMP:11604"/>
        <dbReference type="ChEBI" id="CHEBI:15378"/>
        <dbReference type="ChEBI" id="CHEBI:29999"/>
        <dbReference type="ChEBI" id="CHEBI:30616"/>
        <dbReference type="ChEBI" id="CHEBI:83421"/>
        <dbReference type="ChEBI" id="CHEBI:456216"/>
        <dbReference type="EC" id="2.7.11.1"/>
    </reaction>
</comment>
<evidence type="ECO:0000256" key="5">
    <source>
        <dbReference type="ARBA" id="ARBA00022777"/>
    </source>
</evidence>
<feature type="domain" description="Protein kinase" evidence="11">
    <location>
        <begin position="44"/>
        <end position="444"/>
    </location>
</feature>
<evidence type="ECO:0000256" key="7">
    <source>
        <dbReference type="ARBA" id="ARBA00047899"/>
    </source>
</evidence>
<evidence type="ECO:0000256" key="10">
    <source>
        <dbReference type="SAM" id="MobiDB-lite"/>
    </source>
</evidence>
<evidence type="ECO:0000256" key="6">
    <source>
        <dbReference type="ARBA" id="ARBA00022840"/>
    </source>
</evidence>
<feature type="compositionally biased region" description="Acidic residues" evidence="10">
    <location>
        <begin position="528"/>
        <end position="564"/>
    </location>
</feature>
<proteinExistence type="predicted"/>
<dbReference type="GO" id="GO:0000245">
    <property type="term" value="P:spliceosomal complex assembly"/>
    <property type="evidence" value="ECO:0007669"/>
    <property type="project" value="TreeGrafter"/>
</dbReference>
<feature type="region of interest" description="Disordered" evidence="10">
    <location>
        <begin position="528"/>
        <end position="579"/>
    </location>
</feature>
<feature type="region of interest" description="Disordered" evidence="10">
    <location>
        <begin position="381"/>
        <end position="414"/>
    </location>
</feature>
<dbReference type="Proteomes" id="UP001316803">
    <property type="component" value="Unassembled WGS sequence"/>
</dbReference>
<evidence type="ECO:0000313" key="13">
    <source>
        <dbReference type="Proteomes" id="UP001316803"/>
    </source>
</evidence>
<keyword evidence="13" id="KW-1185">Reference proteome</keyword>
<evidence type="ECO:0000256" key="8">
    <source>
        <dbReference type="ARBA" id="ARBA00048679"/>
    </source>
</evidence>
<reference evidence="12 13" key="1">
    <citation type="submission" date="2022-12" db="EMBL/GenBank/DDBJ databases">
        <title>Genomic features and morphological characterization of a novel Knufia sp. strain isolated from spacecraft assembly facility.</title>
        <authorList>
            <person name="Teixeira M."/>
            <person name="Chander A.M."/>
            <person name="Stajich J.E."/>
            <person name="Venkateswaran K."/>
        </authorList>
    </citation>
    <scope>NUCLEOTIDE SEQUENCE [LARGE SCALE GENOMIC DNA]</scope>
    <source>
        <strain evidence="12 13">FJI-L2-BK-P2</strain>
    </source>
</reference>
<dbReference type="InterPro" id="IPR011009">
    <property type="entry name" value="Kinase-like_dom_sf"/>
</dbReference>
<evidence type="ECO:0000256" key="1">
    <source>
        <dbReference type="ARBA" id="ARBA00012513"/>
    </source>
</evidence>
<dbReference type="SUPFAM" id="SSF56112">
    <property type="entry name" value="Protein kinase-like (PK-like)"/>
    <property type="match status" value="1"/>
</dbReference>
<dbReference type="InterPro" id="IPR051334">
    <property type="entry name" value="SRPK"/>
</dbReference>
<dbReference type="PROSITE" id="PS00107">
    <property type="entry name" value="PROTEIN_KINASE_ATP"/>
    <property type="match status" value="1"/>
</dbReference>
<comment type="catalytic activity">
    <reaction evidence="7">
        <text>L-threonyl-[protein] + ATP = O-phospho-L-threonyl-[protein] + ADP + H(+)</text>
        <dbReference type="Rhea" id="RHEA:46608"/>
        <dbReference type="Rhea" id="RHEA-COMP:11060"/>
        <dbReference type="Rhea" id="RHEA-COMP:11605"/>
        <dbReference type="ChEBI" id="CHEBI:15378"/>
        <dbReference type="ChEBI" id="CHEBI:30013"/>
        <dbReference type="ChEBI" id="CHEBI:30616"/>
        <dbReference type="ChEBI" id="CHEBI:61977"/>
        <dbReference type="ChEBI" id="CHEBI:456216"/>
        <dbReference type="EC" id="2.7.11.1"/>
    </reaction>
</comment>
<evidence type="ECO:0000256" key="9">
    <source>
        <dbReference type="PROSITE-ProRule" id="PRU10141"/>
    </source>
</evidence>
<evidence type="ECO:0000259" key="11">
    <source>
        <dbReference type="PROSITE" id="PS50011"/>
    </source>
</evidence>
<dbReference type="Gene3D" id="3.30.200.20">
    <property type="entry name" value="Phosphorylase Kinase, domain 1"/>
    <property type="match status" value="1"/>
</dbReference>
<dbReference type="InterPro" id="IPR000719">
    <property type="entry name" value="Prot_kinase_dom"/>
</dbReference>
<dbReference type="EMBL" id="JAKLMC020000007">
    <property type="protein sequence ID" value="KAK5955285.1"/>
    <property type="molecule type" value="Genomic_DNA"/>
</dbReference>
<evidence type="ECO:0000313" key="12">
    <source>
        <dbReference type="EMBL" id="KAK5955285.1"/>
    </source>
</evidence>
<organism evidence="12 13">
    <name type="scientific">Knufia fluminis</name>
    <dbReference type="NCBI Taxonomy" id="191047"/>
    <lineage>
        <taxon>Eukaryota</taxon>
        <taxon>Fungi</taxon>
        <taxon>Dikarya</taxon>
        <taxon>Ascomycota</taxon>
        <taxon>Pezizomycotina</taxon>
        <taxon>Eurotiomycetes</taxon>
        <taxon>Chaetothyriomycetidae</taxon>
        <taxon>Chaetothyriales</taxon>
        <taxon>Trichomeriaceae</taxon>
        <taxon>Knufia</taxon>
    </lineage>
</organism>
<dbReference type="SMART" id="SM00220">
    <property type="entry name" value="S_TKc"/>
    <property type="match status" value="1"/>
</dbReference>
<dbReference type="PANTHER" id="PTHR47634:SF9">
    <property type="entry name" value="PROTEIN KINASE DOMAIN-CONTAINING PROTEIN-RELATED"/>
    <property type="match status" value="1"/>
</dbReference>
<keyword evidence="4 9" id="KW-0547">Nucleotide-binding</keyword>
<evidence type="ECO:0000256" key="3">
    <source>
        <dbReference type="ARBA" id="ARBA00022679"/>
    </source>
</evidence>
<gene>
    <name evidence="12" type="ORF">OHC33_003967</name>
</gene>
<feature type="binding site" evidence="9">
    <location>
        <position position="73"/>
    </location>
    <ligand>
        <name>ATP</name>
        <dbReference type="ChEBI" id="CHEBI:30616"/>
    </ligand>
</feature>
<comment type="caution">
    <text evidence="12">The sequence shown here is derived from an EMBL/GenBank/DDBJ whole genome shotgun (WGS) entry which is preliminary data.</text>
</comment>
<dbReference type="AlphaFoldDB" id="A0AAN8EJD2"/>
<evidence type="ECO:0000256" key="4">
    <source>
        <dbReference type="ARBA" id="ARBA00022741"/>
    </source>
</evidence>
<dbReference type="EC" id="2.7.11.1" evidence="1"/>
<name>A0AAN8EJD2_9EURO</name>
<keyword evidence="2" id="KW-0723">Serine/threonine-protein kinase</keyword>
<keyword evidence="6 9" id="KW-0067">ATP-binding</keyword>